<dbReference type="Proteomes" id="UP000242188">
    <property type="component" value="Unassembled WGS sequence"/>
</dbReference>
<gene>
    <name evidence="2" type="ORF">KP79_PYT04809</name>
</gene>
<feature type="region of interest" description="Disordered" evidence="1">
    <location>
        <begin position="102"/>
        <end position="177"/>
    </location>
</feature>
<proteinExistence type="predicted"/>
<feature type="compositionally biased region" description="Polar residues" evidence="1">
    <location>
        <begin position="262"/>
        <end position="274"/>
    </location>
</feature>
<protein>
    <submittedName>
        <fullName evidence="2">Uncharacterized protein</fullName>
    </submittedName>
</protein>
<sequence length="446" mass="50821">MQGIPGQLDINNMRDFVQKNSLERVAHEKRTKSLEHQKKAFVRQYSKDEQEVKDILQRLHVEQQIYDVDYIQPDTDRVKSELEEEDEEDVFVNPYPITIVPKFGQAPTRQGSINKKSNGDTDPVRYRSGRRKSLEYEDIPTLGGAKQIQHGRPSVTGMTTSTGRTRKLSSTSDQPDMADLWVGDPEFISSVRRPRKSSSDINHRKLLQRAMSDVWVQSNAESLSRLSIFTRKCSTDDVHKDITQTQITPKKDRKPNYDESCRNNNSQDGAVSSSPERDRKLSVNKDAHASPLKDETKLLVSDKKNSPSRSGKKSSLKKSSKSENELKSTIKYDADDAEGKENDVSLYRKTSESGACRMRKMGRAENDYPDIDLTERSNEQSKETEDKKRVLKKKRSMPDMKLGSPSTIASDESLSEPRTRARHGSLKEKNKEKTDVKSRPRNGSFH</sequence>
<dbReference type="OrthoDB" id="6094814at2759"/>
<keyword evidence="3" id="KW-1185">Reference proteome</keyword>
<evidence type="ECO:0000256" key="1">
    <source>
        <dbReference type="SAM" id="MobiDB-lite"/>
    </source>
</evidence>
<feature type="compositionally biased region" description="Basic and acidic residues" evidence="1">
    <location>
        <begin position="320"/>
        <end position="343"/>
    </location>
</feature>
<feature type="compositionally biased region" description="Polar residues" evidence="1">
    <location>
        <begin position="107"/>
        <end position="116"/>
    </location>
</feature>
<feature type="compositionally biased region" description="Polar residues" evidence="1">
    <location>
        <begin position="156"/>
        <end position="174"/>
    </location>
</feature>
<feature type="compositionally biased region" description="Basic residues" evidence="1">
    <location>
        <begin position="310"/>
        <end position="319"/>
    </location>
</feature>
<evidence type="ECO:0000313" key="3">
    <source>
        <dbReference type="Proteomes" id="UP000242188"/>
    </source>
</evidence>
<dbReference type="EMBL" id="NEDP02004195">
    <property type="protein sequence ID" value="OWF46336.1"/>
    <property type="molecule type" value="Genomic_DNA"/>
</dbReference>
<name>A0A210QC61_MIZYE</name>
<organism evidence="2 3">
    <name type="scientific">Mizuhopecten yessoensis</name>
    <name type="common">Japanese scallop</name>
    <name type="synonym">Patinopecten yessoensis</name>
    <dbReference type="NCBI Taxonomy" id="6573"/>
    <lineage>
        <taxon>Eukaryota</taxon>
        <taxon>Metazoa</taxon>
        <taxon>Spiralia</taxon>
        <taxon>Lophotrochozoa</taxon>
        <taxon>Mollusca</taxon>
        <taxon>Bivalvia</taxon>
        <taxon>Autobranchia</taxon>
        <taxon>Pteriomorphia</taxon>
        <taxon>Pectinida</taxon>
        <taxon>Pectinoidea</taxon>
        <taxon>Pectinidae</taxon>
        <taxon>Mizuhopecten</taxon>
    </lineage>
</organism>
<feature type="region of interest" description="Disordered" evidence="1">
    <location>
        <begin position="240"/>
        <end position="446"/>
    </location>
</feature>
<feature type="compositionally biased region" description="Basic and acidic residues" evidence="1">
    <location>
        <begin position="275"/>
        <end position="305"/>
    </location>
</feature>
<dbReference type="AlphaFoldDB" id="A0A210QC61"/>
<reference evidence="2 3" key="1">
    <citation type="journal article" date="2017" name="Nat. Ecol. Evol.">
        <title>Scallop genome provides insights into evolution of bilaterian karyotype and development.</title>
        <authorList>
            <person name="Wang S."/>
            <person name="Zhang J."/>
            <person name="Jiao W."/>
            <person name="Li J."/>
            <person name="Xun X."/>
            <person name="Sun Y."/>
            <person name="Guo X."/>
            <person name="Huan P."/>
            <person name="Dong B."/>
            <person name="Zhang L."/>
            <person name="Hu X."/>
            <person name="Sun X."/>
            <person name="Wang J."/>
            <person name="Zhao C."/>
            <person name="Wang Y."/>
            <person name="Wang D."/>
            <person name="Huang X."/>
            <person name="Wang R."/>
            <person name="Lv J."/>
            <person name="Li Y."/>
            <person name="Zhang Z."/>
            <person name="Liu B."/>
            <person name="Lu W."/>
            <person name="Hui Y."/>
            <person name="Liang J."/>
            <person name="Zhou Z."/>
            <person name="Hou R."/>
            <person name="Li X."/>
            <person name="Liu Y."/>
            <person name="Li H."/>
            <person name="Ning X."/>
            <person name="Lin Y."/>
            <person name="Zhao L."/>
            <person name="Xing Q."/>
            <person name="Dou J."/>
            <person name="Li Y."/>
            <person name="Mao J."/>
            <person name="Guo H."/>
            <person name="Dou H."/>
            <person name="Li T."/>
            <person name="Mu C."/>
            <person name="Jiang W."/>
            <person name="Fu Q."/>
            <person name="Fu X."/>
            <person name="Miao Y."/>
            <person name="Liu J."/>
            <person name="Yu Q."/>
            <person name="Li R."/>
            <person name="Liao H."/>
            <person name="Li X."/>
            <person name="Kong Y."/>
            <person name="Jiang Z."/>
            <person name="Chourrout D."/>
            <person name="Li R."/>
            <person name="Bao Z."/>
        </authorList>
    </citation>
    <scope>NUCLEOTIDE SEQUENCE [LARGE SCALE GENOMIC DNA]</scope>
    <source>
        <strain evidence="2 3">PY_sf001</strain>
    </source>
</reference>
<accession>A0A210QC61</accession>
<feature type="compositionally biased region" description="Basic and acidic residues" evidence="1">
    <location>
        <begin position="373"/>
        <end position="388"/>
    </location>
</feature>
<evidence type="ECO:0000313" key="2">
    <source>
        <dbReference type="EMBL" id="OWF46336.1"/>
    </source>
</evidence>
<comment type="caution">
    <text evidence="2">The sequence shown here is derived from an EMBL/GenBank/DDBJ whole genome shotgun (WGS) entry which is preliminary data.</text>
</comment>
<feature type="compositionally biased region" description="Basic and acidic residues" evidence="1">
    <location>
        <begin position="415"/>
        <end position="438"/>
    </location>
</feature>